<protein>
    <recommendedName>
        <fullName evidence="3">PEP-CTERM/exosortase system-associated acyltransferase</fullName>
    </recommendedName>
</protein>
<dbReference type="STRING" id="1121939.L861_17030"/>
<evidence type="ECO:0000313" key="1">
    <source>
        <dbReference type="EMBL" id="EPC01576.1"/>
    </source>
</evidence>
<dbReference type="RefSeq" id="WP_016417560.1">
    <property type="nucleotide sequence ID" value="NZ_AUAB01000011.1"/>
</dbReference>
<accession>S2LA40</accession>
<dbReference type="SUPFAM" id="SSF55729">
    <property type="entry name" value="Acyl-CoA N-acyltransferases (Nat)"/>
    <property type="match status" value="1"/>
</dbReference>
<name>S2LA40_LITA3</name>
<dbReference type="eggNOG" id="COG3916">
    <property type="taxonomic scope" value="Bacteria"/>
</dbReference>
<organism evidence="1 2">
    <name type="scientific">Litchfieldella anticariensis (strain DSM 16096 / CECT 5854 / CIP 108499 / LMG 22089 / FP35)</name>
    <name type="common">Halomonas anticariensis</name>
    <dbReference type="NCBI Taxonomy" id="1121939"/>
    <lineage>
        <taxon>Bacteria</taxon>
        <taxon>Pseudomonadati</taxon>
        <taxon>Pseudomonadota</taxon>
        <taxon>Gammaproteobacteria</taxon>
        <taxon>Oceanospirillales</taxon>
        <taxon>Halomonadaceae</taxon>
        <taxon>Litchfieldella</taxon>
    </lineage>
</organism>
<dbReference type="InterPro" id="IPR022484">
    <property type="entry name" value="PEP-CTERM/exosrtase_acylTfrase"/>
</dbReference>
<evidence type="ECO:0000313" key="2">
    <source>
        <dbReference type="Proteomes" id="UP000014463"/>
    </source>
</evidence>
<dbReference type="InterPro" id="IPR016181">
    <property type="entry name" value="Acyl_CoA_acyltransferase"/>
</dbReference>
<dbReference type="NCBIfam" id="TIGR03694">
    <property type="entry name" value="exosort_acyl"/>
    <property type="match status" value="1"/>
</dbReference>
<dbReference type="PATRIC" id="fig|1121939.11.peg.3040"/>
<dbReference type="AlphaFoldDB" id="S2LA40"/>
<reference evidence="1 2" key="1">
    <citation type="journal article" date="2013" name="Genome Announc.">
        <title>Draft genome sequence of the moderately halophilic gammaproteobacterium Halomonas anticariensis FP35.</title>
        <authorList>
            <person name="Tahrioui A."/>
            <person name="Quesada E."/>
            <person name="Llamas I."/>
        </authorList>
    </citation>
    <scope>NUCLEOTIDE SEQUENCE [LARGE SCALE GENOMIC DNA]</scope>
    <source>
        <strain evidence="2">DSM 16096 / CECT 5854 / LMG 22089 / FP35</strain>
    </source>
</reference>
<keyword evidence="2" id="KW-1185">Reference proteome</keyword>
<dbReference type="Gene3D" id="3.40.630.30">
    <property type="match status" value="1"/>
</dbReference>
<comment type="caution">
    <text evidence="1">The sequence shown here is derived from an EMBL/GenBank/DDBJ whole genome shotgun (WGS) entry which is preliminary data.</text>
</comment>
<dbReference type="Proteomes" id="UP000014463">
    <property type="component" value="Unassembled WGS sequence"/>
</dbReference>
<evidence type="ECO:0008006" key="3">
    <source>
        <dbReference type="Google" id="ProtNLM"/>
    </source>
</evidence>
<dbReference type="EMBL" id="ASTJ01000034">
    <property type="protein sequence ID" value="EPC01576.1"/>
    <property type="molecule type" value="Genomic_DNA"/>
</dbReference>
<sequence>MNIFNLFSDHFRFRIALSEKERSLAFKVRYDVFLRELHYTTLKEDPVTQQEKDVYDEKALLCLLEHRHSKTIAGCIRVVIPHEGAPPPLEQLPIEYYCGHSLNHHVLHPAKFPKQQICEVSRLAVPGRFRRRAGNGDTASEALDDIAFTPEERRTFPLIGVSFFLAATALIGFMERPHVFAMMEPRFARLLTLSGLRFQQIGEMMNYHGPRAAYYIDQRQAVSDLSPHLRELYHHIESELVSQYRQTSI</sequence>
<gene>
    <name evidence="1" type="ORF">L861_17030</name>
</gene>
<proteinExistence type="predicted"/>
<dbReference type="Pfam" id="PF13444">
    <property type="entry name" value="Acetyltransf_5"/>
    <property type="match status" value="1"/>
</dbReference>